<reference evidence="4" key="1">
    <citation type="submission" date="2020-01" db="EMBL/GenBank/DDBJ databases">
        <title>Caldichromatium gen. nov., sp. nov., a thermophilic purple sulfur bacterium member of the family Chromatiaceae isolated from Nakabusa hot spring, Japan.</title>
        <authorList>
            <person name="Saini M.K."/>
            <person name="Hanada S."/>
            <person name="Tank M."/>
        </authorList>
    </citation>
    <scope>NUCLEOTIDE SEQUENCE [LARGE SCALE GENOMIC DNA]</scope>
    <source>
        <strain evidence="4">No.7</strain>
    </source>
</reference>
<keyword evidence="2" id="KW-0732">Signal</keyword>
<gene>
    <name evidence="3" type="ORF">GWK36_02590</name>
</gene>
<keyword evidence="1" id="KW-0175">Coiled coil</keyword>
<evidence type="ECO:0000313" key="4">
    <source>
        <dbReference type="Proteomes" id="UP000502699"/>
    </source>
</evidence>
<feature type="coiled-coil region" evidence="1">
    <location>
        <begin position="91"/>
        <end position="118"/>
    </location>
</feature>
<name>A0A6G7VAH4_9GAMM</name>
<sequence>MRSAFYILLLIPFLGSAPLVVAAQEGPPPVADPAGLTERLHDLQELLGKLESLESQLIAQGQEAQAHAEAAADYEARRRYERLATETGARLAELRATRRALADQIQHLEETLKTFRQD</sequence>
<dbReference type="Proteomes" id="UP000502699">
    <property type="component" value="Chromosome"/>
</dbReference>
<evidence type="ECO:0000313" key="3">
    <source>
        <dbReference type="EMBL" id="QIK37073.1"/>
    </source>
</evidence>
<dbReference type="EMBL" id="CP048029">
    <property type="protein sequence ID" value="QIK37073.1"/>
    <property type="molecule type" value="Genomic_DNA"/>
</dbReference>
<accession>A0A6G7VAH4</accession>
<dbReference type="RefSeq" id="WP_166269835.1">
    <property type="nucleotide sequence ID" value="NZ_CP048029.1"/>
</dbReference>
<keyword evidence="4" id="KW-1185">Reference proteome</keyword>
<proteinExistence type="predicted"/>
<feature type="signal peptide" evidence="2">
    <location>
        <begin position="1"/>
        <end position="22"/>
    </location>
</feature>
<dbReference type="KEGG" id="cjap:GWK36_02590"/>
<dbReference type="AlphaFoldDB" id="A0A6G7VAH4"/>
<evidence type="ECO:0000256" key="1">
    <source>
        <dbReference type="SAM" id="Coils"/>
    </source>
</evidence>
<feature type="chain" id="PRO_5026061108" evidence="2">
    <location>
        <begin position="23"/>
        <end position="118"/>
    </location>
</feature>
<evidence type="ECO:0000256" key="2">
    <source>
        <dbReference type="SAM" id="SignalP"/>
    </source>
</evidence>
<organism evidence="3 4">
    <name type="scientific">Caldichromatium japonicum</name>
    <dbReference type="NCBI Taxonomy" id="2699430"/>
    <lineage>
        <taxon>Bacteria</taxon>
        <taxon>Pseudomonadati</taxon>
        <taxon>Pseudomonadota</taxon>
        <taxon>Gammaproteobacteria</taxon>
        <taxon>Chromatiales</taxon>
        <taxon>Chromatiaceae</taxon>
        <taxon>Caldichromatium</taxon>
    </lineage>
</organism>
<protein>
    <submittedName>
        <fullName evidence="3">Uncharacterized protein</fullName>
    </submittedName>
</protein>